<keyword evidence="3" id="KW-1185">Reference proteome</keyword>
<dbReference type="Ensembl" id="ENSLACT00000006560.1">
    <property type="protein sequence ID" value="ENSLACP00000006507.1"/>
    <property type="gene ID" value="ENSLACG00000005767.1"/>
</dbReference>
<accession>H3AA36</accession>
<dbReference type="STRING" id="7897.ENSLACP00000006507"/>
<reference evidence="2" key="3">
    <citation type="submission" date="2025-09" db="UniProtKB">
        <authorList>
            <consortium name="Ensembl"/>
        </authorList>
    </citation>
    <scope>IDENTIFICATION</scope>
</reference>
<dbReference type="SUPFAM" id="SSF57997">
    <property type="entry name" value="Tropomyosin"/>
    <property type="match status" value="1"/>
</dbReference>
<evidence type="ECO:0008006" key="4">
    <source>
        <dbReference type="Google" id="ProtNLM"/>
    </source>
</evidence>
<proteinExistence type="predicted"/>
<dbReference type="PANTHER" id="PTHR11505">
    <property type="entry name" value="L1 TRANSPOSABLE ELEMENT-RELATED"/>
    <property type="match status" value="1"/>
</dbReference>
<evidence type="ECO:0000313" key="3">
    <source>
        <dbReference type="Proteomes" id="UP000008672"/>
    </source>
</evidence>
<reference evidence="2" key="2">
    <citation type="submission" date="2025-08" db="UniProtKB">
        <authorList>
            <consortium name="Ensembl"/>
        </authorList>
    </citation>
    <scope>IDENTIFICATION</scope>
</reference>
<evidence type="ECO:0000313" key="2">
    <source>
        <dbReference type="Ensembl" id="ENSLACP00000006507.1"/>
    </source>
</evidence>
<dbReference type="InParanoid" id="H3AA36"/>
<dbReference type="EMBL" id="AFYH01222093">
    <property type="status" value="NOT_ANNOTATED_CDS"/>
    <property type="molecule type" value="Genomic_DNA"/>
</dbReference>
<dbReference type="Gene3D" id="3.30.250.20">
    <property type="entry name" value="L1 transposable element, C-terminal domain"/>
    <property type="match status" value="1"/>
</dbReference>
<name>H3AA36_LATCH</name>
<dbReference type="Gene3D" id="1.20.5.1070">
    <property type="entry name" value="Head and neck region of the ectodomain of NDV fusion glycoprotein"/>
    <property type="match status" value="1"/>
</dbReference>
<dbReference type="GeneTree" id="ENSGT00800000124396"/>
<dbReference type="HOGENOM" id="CLU_906018_0_0_1"/>
<reference evidence="3" key="1">
    <citation type="submission" date="2011-08" db="EMBL/GenBank/DDBJ databases">
        <title>The draft genome of Latimeria chalumnae.</title>
        <authorList>
            <person name="Di Palma F."/>
            <person name="Alfoldi J."/>
            <person name="Johnson J."/>
            <person name="Berlin A."/>
            <person name="Gnerre S."/>
            <person name="Jaffe D."/>
            <person name="MacCallum I."/>
            <person name="Young S."/>
            <person name="Walker B.J."/>
            <person name="Lander E."/>
            <person name="Lindblad-Toh K."/>
        </authorList>
    </citation>
    <scope>NUCLEOTIDE SEQUENCE [LARGE SCALE GENOMIC DNA]</scope>
    <source>
        <strain evidence="3">Wild caught</strain>
    </source>
</reference>
<organism evidence="2 3">
    <name type="scientific">Latimeria chalumnae</name>
    <name type="common">Coelacanth</name>
    <dbReference type="NCBI Taxonomy" id="7897"/>
    <lineage>
        <taxon>Eukaryota</taxon>
        <taxon>Metazoa</taxon>
        <taxon>Chordata</taxon>
        <taxon>Craniata</taxon>
        <taxon>Vertebrata</taxon>
        <taxon>Euteleostomi</taxon>
        <taxon>Coelacanthiformes</taxon>
        <taxon>Coelacanthidae</taxon>
        <taxon>Latimeria</taxon>
    </lineage>
</organism>
<evidence type="ECO:0000256" key="1">
    <source>
        <dbReference type="SAM" id="Coils"/>
    </source>
</evidence>
<keyword evidence="1" id="KW-0175">Coiled coil</keyword>
<dbReference type="Proteomes" id="UP000008672">
    <property type="component" value="Unassembled WGS sequence"/>
</dbReference>
<sequence>MPKCKEKSNKKDFFVLERPAGGLGKSPSLQHHATGDTTRQGGAEITLQTLFNTINTNTGRIEKSIAQLEAKIDNLNSRILSVEKRMDVVEEKVTAITDKVGKAEEGNNQTMHLFSSIVKDNLSLSRRLEYLENQVRACNIRILGLVEDNDQKDLGTFLSEWIPSILTSVSLPSTDCITRAFRIPLRETRSEQTCRTVIVKLASEKLRNEILTAARGSGEIIYKEKKILFFPDVSPITQRRRKAFLEYKVALSDIGARAAVLYPAKLRVEWKNQSYIFWDPMQVDHFLANKRSSTQQPVPDSSGSDSD</sequence>
<dbReference type="AlphaFoldDB" id="H3AA36"/>
<protein>
    <recommendedName>
        <fullName evidence="4">L1 transposable element RRM domain-containing protein</fullName>
    </recommendedName>
</protein>
<dbReference type="InterPro" id="IPR004244">
    <property type="entry name" value="Transposase_22"/>
</dbReference>
<dbReference type="InterPro" id="IPR042566">
    <property type="entry name" value="L1_C"/>
</dbReference>
<feature type="coiled-coil region" evidence="1">
    <location>
        <begin position="58"/>
        <end position="92"/>
    </location>
</feature>